<feature type="signal peptide" evidence="1">
    <location>
        <begin position="1"/>
        <end position="21"/>
    </location>
</feature>
<keyword evidence="1" id="KW-0732">Signal</keyword>
<dbReference type="EMBL" id="JBHPBY010000391">
    <property type="protein sequence ID" value="MFC1852934.1"/>
    <property type="molecule type" value="Genomic_DNA"/>
</dbReference>
<keyword evidence="3" id="KW-1185">Reference proteome</keyword>
<name>A0ABV6Z3A8_UNCC1</name>
<protein>
    <recommendedName>
        <fullName evidence="4">FTP domain-containing protein</fullName>
    </recommendedName>
</protein>
<sequence>MIAKRQLTSIRFQVSFFWVTACLFFCCAQSVSGQSTVIRNGSGSLEVSRSLTPEKVEQWTHFLSRHPGYWTITVDDRGIMSAAAVSDGEFFANFDEQSFQAWLRMEAPLLGVDQATLDSLTLTDQKDTPGCIYYTYQSRFAGIEVFDSTLDLKISKKGHLLGIINHLQPNCQPSNLETFERERALANLKQLYSQQLLGDDGAVIYVNNRTCQLVIQCHILLPLVGYERPVETFCLADENGHLLFRKARTVPYRPDATE</sequence>
<gene>
    <name evidence="2" type="ORF">ACFL27_22270</name>
</gene>
<evidence type="ECO:0000313" key="2">
    <source>
        <dbReference type="EMBL" id="MFC1852934.1"/>
    </source>
</evidence>
<dbReference type="PROSITE" id="PS51257">
    <property type="entry name" value="PROKAR_LIPOPROTEIN"/>
    <property type="match status" value="1"/>
</dbReference>
<comment type="caution">
    <text evidence="2">The sequence shown here is derived from an EMBL/GenBank/DDBJ whole genome shotgun (WGS) entry which is preliminary data.</text>
</comment>
<evidence type="ECO:0000313" key="3">
    <source>
        <dbReference type="Proteomes" id="UP001594351"/>
    </source>
</evidence>
<feature type="chain" id="PRO_5046358860" description="FTP domain-containing protein" evidence="1">
    <location>
        <begin position="22"/>
        <end position="258"/>
    </location>
</feature>
<dbReference type="Proteomes" id="UP001594351">
    <property type="component" value="Unassembled WGS sequence"/>
</dbReference>
<evidence type="ECO:0008006" key="4">
    <source>
        <dbReference type="Google" id="ProtNLM"/>
    </source>
</evidence>
<organism evidence="2 3">
    <name type="scientific">candidate division CSSED10-310 bacterium</name>
    <dbReference type="NCBI Taxonomy" id="2855610"/>
    <lineage>
        <taxon>Bacteria</taxon>
        <taxon>Bacteria division CSSED10-310</taxon>
    </lineage>
</organism>
<accession>A0ABV6Z3A8</accession>
<evidence type="ECO:0000256" key="1">
    <source>
        <dbReference type="SAM" id="SignalP"/>
    </source>
</evidence>
<proteinExistence type="predicted"/>
<reference evidence="2 3" key="1">
    <citation type="submission" date="2024-09" db="EMBL/GenBank/DDBJ databases">
        <title>Laminarin stimulates single cell rates of sulfate reduction while oxygen inhibits transcriptomic activity in coastal marine sediment.</title>
        <authorList>
            <person name="Lindsay M."/>
            <person name="Orcutt B."/>
            <person name="Emerson D."/>
            <person name="Stepanauskas R."/>
            <person name="D'Angelo T."/>
        </authorList>
    </citation>
    <scope>NUCLEOTIDE SEQUENCE [LARGE SCALE GENOMIC DNA]</scope>
    <source>
        <strain evidence="2">SAG AM-311-K15</strain>
    </source>
</reference>